<feature type="transmembrane region" description="Helical" evidence="1">
    <location>
        <begin position="434"/>
        <end position="451"/>
    </location>
</feature>
<feature type="transmembrane region" description="Helical" evidence="1">
    <location>
        <begin position="401"/>
        <end position="422"/>
    </location>
</feature>
<keyword evidence="1" id="KW-1133">Transmembrane helix</keyword>
<feature type="transmembrane region" description="Helical" evidence="1">
    <location>
        <begin position="236"/>
        <end position="256"/>
    </location>
</feature>
<keyword evidence="1" id="KW-0812">Transmembrane</keyword>
<organism evidence="2 3">
    <name type="scientific">Durusdinium trenchii</name>
    <dbReference type="NCBI Taxonomy" id="1381693"/>
    <lineage>
        <taxon>Eukaryota</taxon>
        <taxon>Sar</taxon>
        <taxon>Alveolata</taxon>
        <taxon>Dinophyceae</taxon>
        <taxon>Suessiales</taxon>
        <taxon>Symbiodiniaceae</taxon>
        <taxon>Durusdinium</taxon>
    </lineage>
</organism>
<evidence type="ECO:0000256" key="1">
    <source>
        <dbReference type="SAM" id="Phobius"/>
    </source>
</evidence>
<reference evidence="2 3" key="1">
    <citation type="submission" date="2024-02" db="EMBL/GenBank/DDBJ databases">
        <authorList>
            <person name="Chen Y."/>
            <person name="Shah S."/>
            <person name="Dougan E. K."/>
            <person name="Thang M."/>
            <person name="Chan C."/>
        </authorList>
    </citation>
    <scope>NUCLEOTIDE SEQUENCE [LARGE SCALE GENOMIC DNA]</scope>
</reference>
<dbReference type="Proteomes" id="UP001642464">
    <property type="component" value="Unassembled WGS sequence"/>
</dbReference>
<sequence>MKADTLGVECASDGDGDGLEIAVDVLGDWLSKMELTDENFLRAAPAHHVVACGGRRLKGKARTDYSHSRAVKEIGKFISHSWQASAGSKYWTLLIFYNGAAAVVLGTLVATAAMIFYKFDFLPGWMRESPDRPEPRYLGPWCLTLGTLTLLLVLLLRRPQDQVFFDRLCINQYDAREKTLGIMSLGACLKHSKKLMILWDETLCQRLWCVFELAAFLKTHENGDLLIQPFDLTHFLCWRFLVNTLVYGGGLVVPYSKNLNENVATVLMFVLGTCAQGWLMATILRRFSQGVETMQKQLASFTVAGAQCYCCFVNHRTPDGDIPCDRQVLQKCIRHWFGSVEEFEKVVQTRVRDAFNKHLGRHFCPLPWLFAGEVTILWQQMDRAASRLHEEDTRGALGRLILGFSFLFLSNPLGFGAVTLFLRYKPCDGLVLKLLVMALCMSLVFGIHWLFEACHDYAGELWGSVIFAGALLLPSIILWRASAHG</sequence>
<protein>
    <submittedName>
        <fullName evidence="2">Uncharacterized protein</fullName>
    </submittedName>
</protein>
<accession>A0ABP0QNW1</accession>
<feature type="transmembrane region" description="Helical" evidence="1">
    <location>
        <begin position="457"/>
        <end position="479"/>
    </location>
</feature>
<feature type="transmembrane region" description="Helical" evidence="1">
    <location>
        <begin position="137"/>
        <end position="156"/>
    </location>
</feature>
<feature type="transmembrane region" description="Helical" evidence="1">
    <location>
        <begin position="262"/>
        <end position="284"/>
    </location>
</feature>
<keyword evidence="1" id="KW-0472">Membrane</keyword>
<evidence type="ECO:0000313" key="3">
    <source>
        <dbReference type="Proteomes" id="UP001642464"/>
    </source>
</evidence>
<dbReference type="EMBL" id="CAXAMM010039740">
    <property type="protein sequence ID" value="CAK9088661.1"/>
    <property type="molecule type" value="Genomic_DNA"/>
</dbReference>
<keyword evidence="3" id="KW-1185">Reference proteome</keyword>
<proteinExistence type="predicted"/>
<name>A0ABP0QNW1_9DINO</name>
<gene>
    <name evidence="2" type="ORF">SCF082_LOCUS41867</name>
</gene>
<comment type="caution">
    <text evidence="2">The sequence shown here is derived from an EMBL/GenBank/DDBJ whole genome shotgun (WGS) entry which is preliminary data.</text>
</comment>
<feature type="transmembrane region" description="Helical" evidence="1">
    <location>
        <begin position="362"/>
        <end position="381"/>
    </location>
</feature>
<evidence type="ECO:0000313" key="2">
    <source>
        <dbReference type="EMBL" id="CAK9088661.1"/>
    </source>
</evidence>
<feature type="transmembrane region" description="Helical" evidence="1">
    <location>
        <begin position="90"/>
        <end position="117"/>
    </location>
</feature>